<name>A0A1Y2HXL5_9FUNG</name>
<evidence type="ECO:0000313" key="2">
    <source>
        <dbReference type="EMBL" id="ORZ38473.1"/>
    </source>
</evidence>
<evidence type="ECO:0008006" key="4">
    <source>
        <dbReference type="Google" id="ProtNLM"/>
    </source>
</evidence>
<evidence type="ECO:0000256" key="1">
    <source>
        <dbReference type="SAM" id="SignalP"/>
    </source>
</evidence>
<feature type="signal peptide" evidence="1">
    <location>
        <begin position="1"/>
        <end position="22"/>
    </location>
</feature>
<gene>
    <name evidence="2" type="ORF">BCR44DRAFT_291775</name>
</gene>
<dbReference type="AlphaFoldDB" id="A0A1Y2HXL5"/>
<keyword evidence="3" id="KW-1185">Reference proteome</keyword>
<feature type="chain" id="PRO_5011005498" description="Secreted protein" evidence="1">
    <location>
        <begin position="23"/>
        <end position="124"/>
    </location>
</feature>
<evidence type="ECO:0000313" key="3">
    <source>
        <dbReference type="Proteomes" id="UP000193411"/>
    </source>
</evidence>
<keyword evidence="1" id="KW-0732">Signal</keyword>
<sequence length="124" mass="13266">MHFESRFSFRLLCLTHLAPGLCKYDPFAQEALATAAGPCCVAHRGRGYPDCVGLVSDCRHAVKLALRSAGCACLGLWAAVSTKVQTVAPMEKRRHFALLHSGIISHACIAFKAPLGSALPLPHV</sequence>
<comment type="caution">
    <text evidence="2">The sequence shown here is derived from an EMBL/GenBank/DDBJ whole genome shotgun (WGS) entry which is preliminary data.</text>
</comment>
<dbReference type="EMBL" id="MCFL01000008">
    <property type="protein sequence ID" value="ORZ38473.1"/>
    <property type="molecule type" value="Genomic_DNA"/>
</dbReference>
<protein>
    <recommendedName>
        <fullName evidence="4">Secreted protein</fullName>
    </recommendedName>
</protein>
<accession>A0A1Y2HXL5</accession>
<organism evidence="2 3">
    <name type="scientific">Catenaria anguillulae PL171</name>
    <dbReference type="NCBI Taxonomy" id="765915"/>
    <lineage>
        <taxon>Eukaryota</taxon>
        <taxon>Fungi</taxon>
        <taxon>Fungi incertae sedis</taxon>
        <taxon>Blastocladiomycota</taxon>
        <taxon>Blastocladiomycetes</taxon>
        <taxon>Blastocladiales</taxon>
        <taxon>Catenariaceae</taxon>
        <taxon>Catenaria</taxon>
    </lineage>
</organism>
<proteinExistence type="predicted"/>
<reference evidence="2 3" key="1">
    <citation type="submission" date="2016-07" db="EMBL/GenBank/DDBJ databases">
        <title>Pervasive Adenine N6-methylation of Active Genes in Fungi.</title>
        <authorList>
            <consortium name="DOE Joint Genome Institute"/>
            <person name="Mondo S.J."/>
            <person name="Dannebaum R.O."/>
            <person name="Kuo R.C."/>
            <person name="Labutti K."/>
            <person name="Haridas S."/>
            <person name="Kuo A."/>
            <person name="Salamov A."/>
            <person name="Ahrendt S.R."/>
            <person name="Lipzen A."/>
            <person name="Sullivan W."/>
            <person name="Andreopoulos W.B."/>
            <person name="Clum A."/>
            <person name="Lindquist E."/>
            <person name="Daum C."/>
            <person name="Ramamoorthy G.K."/>
            <person name="Gryganskyi A."/>
            <person name="Culley D."/>
            <person name="Magnuson J.K."/>
            <person name="James T.Y."/>
            <person name="O'Malley M.A."/>
            <person name="Stajich J.E."/>
            <person name="Spatafora J.W."/>
            <person name="Visel A."/>
            <person name="Grigoriev I.V."/>
        </authorList>
    </citation>
    <scope>NUCLEOTIDE SEQUENCE [LARGE SCALE GENOMIC DNA]</scope>
    <source>
        <strain evidence="2 3">PL171</strain>
    </source>
</reference>
<dbReference type="Proteomes" id="UP000193411">
    <property type="component" value="Unassembled WGS sequence"/>
</dbReference>